<keyword evidence="3" id="KW-1185">Reference proteome</keyword>
<feature type="transmembrane region" description="Helical" evidence="1">
    <location>
        <begin position="117"/>
        <end position="135"/>
    </location>
</feature>
<dbReference type="AlphaFoldDB" id="A0A6N6VSK5"/>
<evidence type="ECO:0000313" key="3">
    <source>
        <dbReference type="Proteomes" id="UP000437748"/>
    </source>
</evidence>
<feature type="transmembrane region" description="Helical" evidence="1">
    <location>
        <begin position="260"/>
        <end position="279"/>
    </location>
</feature>
<dbReference type="Proteomes" id="UP000437748">
    <property type="component" value="Unassembled WGS sequence"/>
</dbReference>
<evidence type="ECO:0000313" key="2">
    <source>
        <dbReference type="EMBL" id="KAB8039087.1"/>
    </source>
</evidence>
<dbReference type="Pfam" id="PF13687">
    <property type="entry name" value="DUF4153"/>
    <property type="match status" value="1"/>
</dbReference>
<feature type="transmembrane region" description="Helical" evidence="1">
    <location>
        <begin position="226"/>
        <end position="248"/>
    </location>
</feature>
<feature type="transmembrane region" description="Helical" evidence="1">
    <location>
        <begin position="88"/>
        <end position="105"/>
    </location>
</feature>
<keyword evidence="1" id="KW-0472">Membrane</keyword>
<reference evidence="2 3" key="1">
    <citation type="submission" date="2019-10" db="EMBL/GenBank/DDBJ databases">
        <title>New species of Slilvanegrellaceae.</title>
        <authorList>
            <person name="Pitt A."/>
            <person name="Hahn M.W."/>
        </authorList>
    </citation>
    <scope>NUCLEOTIDE SEQUENCE [LARGE SCALE GENOMIC DNA]</scope>
    <source>
        <strain evidence="2 3">SP-Ram-0.45-NSY-1</strain>
    </source>
</reference>
<dbReference type="InterPro" id="IPR025291">
    <property type="entry name" value="DUF4153"/>
</dbReference>
<feature type="transmembrane region" description="Helical" evidence="1">
    <location>
        <begin position="353"/>
        <end position="373"/>
    </location>
</feature>
<sequence length="612" mass="72172">MRGGKMYLNKIILKLKFNETFISLLRFPVTLLFSFIATFLSIYMDRFYQINSDNFHIVNGIMSCALGIPLSLSFYLFFERLKFKGKKIIAGISSLFVILIYYYNSSFDHSLNNIYKYIQIFILLHLVLSFSPFILKKELNGFWQFNRILLQRISLSIFYSAIIFIFIMIAIQTCIYLFEFNVKSILYYNIFFFCLFIIQTWFFVLGIPKNINSLNTIELYPSFLKFFTQNILVPIVLSYFIILYIYMFKILLLWDLPKGLIGWLVSILGILGILTKLLINKDFNKSSTKWVVFFSKYFHFLMFPLLGMLFIGLYLRIADYGITENRYILLVLALWLLLISLFYVISKSKNLKIIPISLSIVFLISLVGPWSIYSLSFKSQFNIAKSFLIQNKILVDNQIQKSPISLTLVQRQLISNKIYYLIENHGLDSVKEIFGEKAINAIKVNKYKYPDSNFFAKILLDGIGINYMDQWDKEQLSDELFFHLNLRSFPLDIQNYDTLLKFNFYENENKITIENFKLEMHQEKSELSIYKDQKLIITIPLESFLNNLNSVRVKDDAKENQFYNIKDMTLHFESKNIEVKLIFEHLSIIKMNGIFKLSVYSEGTILIKEKIK</sequence>
<feature type="transmembrane region" description="Helical" evidence="1">
    <location>
        <begin position="184"/>
        <end position="205"/>
    </location>
</feature>
<feature type="transmembrane region" description="Helical" evidence="1">
    <location>
        <begin position="291"/>
        <end position="315"/>
    </location>
</feature>
<feature type="transmembrane region" description="Helical" evidence="1">
    <location>
        <begin position="156"/>
        <end position="178"/>
    </location>
</feature>
<dbReference type="EMBL" id="WFLM01000003">
    <property type="protein sequence ID" value="KAB8039087.1"/>
    <property type="molecule type" value="Genomic_DNA"/>
</dbReference>
<proteinExistence type="predicted"/>
<protein>
    <submittedName>
        <fullName evidence="2">DUF4153 domain-containing protein</fullName>
    </submittedName>
</protein>
<accession>A0A6N6VSK5</accession>
<keyword evidence="1" id="KW-0812">Transmembrane</keyword>
<evidence type="ECO:0000256" key="1">
    <source>
        <dbReference type="SAM" id="Phobius"/>
    </source>
</evidence>
<gene>
    <name evidence="2" type="ORF">GCL60_09540</name>
</gene>
<keyword evidence="1" id="KW-1133">Transmembrane helix</keyword>
<name>A0A6N6VSK5_9BACT</name>
<feature type="transmembrane region" description="Helical" evidence="1">
    <location>
        <begin position="327"/>
        <end position="346"/>
    </location>
</feature>
<comment type="caution">
    <text evidence="2">The sequence shown here is derived from an EMBL/GenBank/DDBJ whole genome shotgun (WGS) entry which is preliminary data.</text>
</comment>
<feature type="transmembrane region" description="Helical" evidence="1">
    <location>
        <begin position="21"/>
        <end position="43"/>
    </location>
</feature>
<organism evidence="2 3">
    <name type="scientific">Silvanigrella paludirubra</name>
    <dbReference type="NCBI Taxonomy" id="2499159"/>
    <lineage>
        <taxon>Bacteria</taxon>
        <taxon>Pseudomonadati</taxon>
        <taxon>Bdellovibrionota</taxon>
        <taxon>Oligoflexia</taxon>
        <taxon>Silvanigrellales</taxon>
        <taxon>Silvanigrellaceae</taxon>
        <taxon>Silvanigrella</taxon>
    </lineage>
</organism>
<feature type="transmembrane region" description="Helical" evidence="1">
    <location>
        <begin position="55"/>
        <end position="76"/>
    </location>
</feature>